<dbReference type="AlphaFoldDB" id="A0A8T0H0E0"/>
<keyword evidence="1" id="KW-0812">Transmembrane</keyword>
<organism evidence="2 3">
    <name type="scientific">Ceratodon purpureus</name>
    <name type="common">Fire moss</name>
    <name type="synonym">Dicranum purpureum</name>
    <dbReference type="NCBI Taxonomy" id="3225"/>
    <lineage>
        <taxon>Eukaryota</taxon>
        <taxon>Viridiplantae</taxon>
        <taxon>Streptophyta</taxon>
        <taxon>Embryophyta</taxon>
        <taxon>Bryophyta</taxon>
        <taxon>Bryophytina</taxon>
        <taxon>Bryopsida</taxon>
        <taxon>Dicranidae</taxon>
        <taxon>Pseudoditrichales</taxon>
        <taxon>Ditrichaceae</taxon>
        <taxon>Ceratodon</taxon>
    </lineage>
</organism>
<protein>
    <submittedName>
        <fullName evidence="2">Uncharacterized protein</fullName>
    </submittedName>
</protein>
<dbReference type="Proteomes" id="UP000822688">
    <property type="component" value="Chromosome 8"/>
</dbReference>
<proteinExistence type="predicted"/>
<feature type="transmembrane region" description="Helical" evidence="1">
    <location>
        <begin position="12"/>
        <end position="34"/>
    </location>
</feature>
<keyword evidence="1" id="KW-0472">Membrane</keyword>
<keyword evidence="3" id="KW-1185">Reference proteome</keyword>
<sequence>MIELGHFRSVREFSSGLSAFELCFFFHVFVYWGIEGRDSLVGFEDKGGVGCVKHRLFSEKEKEPWSIISLNTYVTMVTMIRTGGA</sequence>
<evidence type="ECO:0000313" key="3">
    <source>
        <dbReference type="Proteomes" id="UP000822688"/>
    </source>
</evidence>
<reference evidence="2" key="1">
    <citation type="submission" date="2020-06" db="EMBL/GenBank/DDBJ databases">
        <title>WGS assembly of Ceratodon purpureus strain R40.</title>
        <authorList>
            <person name="Carey S.B."/>
            <person name="Jenkins J."/>
            <person name="Shu S."/>
            <person name="Lovell J.T."/>
            <person name="Sreedasyam A."/>
            <person name="Maumus F."/>
            <person name="Tiley G.P."/>
            <person name="Fernandez-Pozo N."/>
            <person name="Barry K."/>
            <person name="Chen C."/>
            <person name="Wang M."/>
            <person name="Lipzen A."/>
            <person name="Daum C."/>
            <person name="Saski C.A."/>
            <person name="Payton A.C."/>
            <person name="Mcbreen J.C."/>
            <person name="Conrad R.E."/>
            <person name="Kollar L.M."/>
            <person name="Olsson S."/>
            <person name="Huttunen S."/>
            <person name="Landis J.B."/>
            <person name="Wickett N.J."/>
            <person name="Johnson M.G."/>
            <person name="Rensing S.A."/>
            <person name="Grimwood J."/>
            <person name="Schmutz J."/>
            <person name="Mcdaniel S.F."/>
        </authorList>
    </citation>
    <scope>NUCLEOTIDE SEQUENCE</scope>
    <source>
        <strain evidence="2">R40</strain>
    </source>
</reference>
<dbReference type="EMBL" id="CM026429">
    <property type="protein sequence ID" value="KAG0564277.1"/>
    <property type="molecule type" value="Genomic_DNA"/>
</dbReference>
<accession>A0A8T0H0E0</accession>
<name>A0A8T0H0E0_CERPU</name>
<evidence type="ECO:0000256" key="1">
    <source>
        <dbReference type="SAM" id="Phobius"/>
    </source>
</evidence>
<keyword evidence="1" id="KW-1133">Transmembrane helix</keyword>
<comment type="caution">
    <text evidence="2">The sequence shown here is derived from an EMBL/GenBank/DDBJ whole genome shotgun (WGS) entry which is preliminary data.</text>
</comment>
<evidence type="ECO:0000313" key="2">
    <source>
        <dbReference type="EMBL" id="KAG0564277.1"/>
    </source>
</evidence>
<gene>
    <name evidence="2" type="ORF">KC19_8G098000</name>
</gene>